<evidence type="ECO:0000256" key="1">
    <source>
        <dbReference type="SAM" id="Phobius"/>
    </source>
</evidence>
<evidence type="ECO:0008006" key="4">
    <source>
        <dbReference type="Google" id="ProtNLM"/>
    </source>
</evidence>
<dbReference type="AlphaFoldDB" id="A0A316FNV8"/>
<keyword evidence="3" id="KW-1185">Reference proteome</keyword>
<protein>
    <recommendedName>
        <fullName evidence="4">PH (Pleckstrin Homology) domain-containing protein</fullName>
    </recommendedName>
</protein>
<evidence type="ECO:0000313" key="2">
    <source>
        <dbReference type="EMBL" id="PWK50434.1"/>
    </source>
</evidence>
<sequence length="155" mass="16849">MRSRILLRIRRAGAVLVAALRRTRGERSRPVLRVRKSGAVLVAALIALVGTAPLAGSSWALSPLFLLPIAALVWSWRAGTDVYPEELRVRALFGGTRVPFARITEFAPDRHGRVSALLDNGNIIRLTGVTRENLPTVLEASDHLVAAGRPDTTDQ</sequence>
<gene>
    <name evidence="2" type="ORF">BC793_103319</name>
</gene>
<dbReference type="EMBL" id="QGGR01000003">
    <property type="protein sequence ID" value="PWK50434.1"/>
    <property type="molecule type" value="Genomic_DNA"/>
</dbReference>
<comment type="caution">
    <text evidence="2">The sequence shown here is derived from an EMBL/GenBank/DDBJ whole genome shotgun (WGS) entry which is preliminary data.</text>
</comment>
<name>A0A316FNV8_9ACTN</name>
<organism evidence="2 3">
    <name type="scientific">Actinoplanes xinjiangensis</name>
    <dbReference type="NCBI Taxonomy" id="512350"/>
    <lineage>
        <taxon>Bacteria</taxon>
        <taxon>Bacillati</taxon>
        <taxon>Actinomycetota</taxon>
        <taxon>Actinomycetes</taxon>
        <taxon>Micromonosporales</taxon>
        <taxon>Micromonosporaceae</taxon>
        <taxon>Actinoplanes</taxon>
    </lineage>
</organism>
<dbReference type="Proteomes" id="UP000245697">
    <property type="component" value="Unassembled WGS sequence"/>
</dbReference>
<proteinExistence type="predicted"/>
<feature type="transmembrane region" description="Helical" evidence="1">
    <location>
        <begin position="41"/>
        <end position="67"/>
    </location>
</feature>
<keyword evidence="1" id="KW-0472">Membrane</keyword>
<accession>A0A316FNV8</accession>
<dbReference type="RefSeq" id="WP_239169711.1">
    <property type="nucleotide sequence ID" value="NZ_BONA01000006.1"/>
</dbReference>
<keyword evidence="1" id="KW-0812">Transmembrane</keyword>
<reference evidence="2 3" key="1">
    <citation type="submission" date="2018-05" db="EMBL/GenBank/DDBJ databases">
        <title>Genomic Encyclopedia of Archaeal and Bacterial Type Strains, Phase II (KMG-II): from individual species to whole genera.</title>
        <authorList>
            <person name="Goeker M."/>
        </authorList>
    </citation>
    <scope>NUCLEOTIDE SEQUENCE [LARGE SCALE GENOMIC DNA]</scope>
    <source>
        <strain evidence="2 3">DSM 45184</strain>
    </source>
</reference>
<evidence type="ECO:0000313" key="3">
    <source>
        <dbReference type="Proteomes" id="UP000245697"/>
    </source>
</evidence>
<keyword evidence="1" id="KW-1133">Transmembrane helix</keyword>